<organism evidence="1">
    <name type="scientific">Heliothis virescens</name>
    <name type="common">Tobacco budworm moth</name>
    <dbReference type="NCBI Taxonomy" id="7102"/>
    <lineage>
        <taxon>Eukaryota</taxon>
        <taxon>Metazoa</taxon>
        <taxon>Ecdysozoa</taxon>
        <taxon>Arthropoda</taxon>
        <taxon>Hexapoda</taxon>
        <taxon>Insecta</taxon>
        <taxon>Pterygota</taxon>
        <taxon>Neoptera</taxon>
        <taxon>Endopterygota</taxon>
        <taxon>Lepidoptera</taxon>
        <taxon>Glossata</taxon>
        <taxon>Ditrysia</taxon>
        <taxon>Noctuoidea</taxon>
        <taxon>Noctuidae</taxon>
        <taxon>Heliothinae</taxon>
        <taxon>Heliothis</taxon>
    </lineage>
</organism>
<name>A0A2A4JWK7_HELVI</name>
<comment type="caution">
    <text evidence="1">The sequence shown here is derived from an EMBL/GenBank/DDBJ whole genome shotgun (WGS) entry which is preliminary data.</text>
</comment>
<evidence type="ECO:0008006" key="2">
    <source>
        <dbReference type="Google" id="ProtNLM"/>
    </source>
</evidence>
<dbReference type="PANTHER" id="PTHR14365:SF1">
    <property type="entry name" value="APOPTOSIS REGULATORY PROTEIN SIVA"/>
    <property type="match status" value="1"/>
</dbReference>
<reference evidence="1" key="1">
    <citation type="submission" date="2017-09" db="EMBL/GenBank/DDBJ databases">
        <title>Contemporary evolution of a Lepidopteran species, Heliothis virescens, in response to modern agricultural practices.</title>
        <authorList>
            <person name="Fritz M.L."/>
            <person name="Deyonke A.M."/>
            <person name="Papanicolaou A."/>
            <person name="Micinski S."/>
            <person name="Westbrook J."/>
            <person name="Gould F."/>
        </authorList>
    </citation>
    <scope>NUCLEOTIDE SEQUENCE [LARGE SCALE GENOMIC DNA]</scope>
    <source>
        <strain evidence="1">HvINT-</strain>
        <tissue evidence="1">Whole body</tissue>
    </source>
</reference>
<dbReference type="InterPro" id="IPR022773">
    <property type="entry name" value="Siva"/>
</dbReference>
<dbReference type="STRING" id="7102.A0A2A4JWK7"/>
<gene>
    <name evidence="1" type="ORF">B5V51_10962</name>
</gene>
<dbReference type="AlphaFoldDB" id="A0A2A4JWK7"/>
<evidence type="ECO:0000313" key="1">
    <source>
        <dbReference type="EMBL" id="PCG75780.1"/>
    </source>
</evidence>
<dbReference type="GO" id="GO:0097191">
    <property type="term" value="P:extrinsic apoptotic signaling pathway"/>
    <property type="evidence" value="ECO:0007669"/>
    <property type="project" value="TreeGrafter"/>
</dbReference>
<dbReference type="Pfam" id="PF05458">
    <property type="entry name" value="Siva"/>
    <property type="match status" value="1"/>
</dbReference>
<accession>A0A2A4JWK7</accession>
<dbReference type="GO" id="GO:0005175">
    <property type="term" value="F:CD27 receptor binding"/>
    <property type="evidence" value="ECO:0007669"/>
    <property type="project" value="TreeGrafter"/>
</dbReference>
<proteinExistence type="predicted"/>
<dbReference type="EMBL" id="NWSH01000539">
    <property type="protein sequence ID" value="PCG75780.1"/>
    <property type="molecule type" value="Genomic_DNA"/>
</dbReference>
<dbReference type="PANTHER" id="PTHR14365">
    <property type="entry name" value="APOPTOSIS REGULATORY PROTEIN SIVA"/>
    <property type="match status" value="1"/>
</dbReference>
<protein>
    <recommendedName>
        <fullName evidence="2">Apoptosis regulatory protein Siva</fullName>
    </recommendedName>
</protein>
<sequence>MAKRSNPFIEDFVQQSKIHVGMKQFNNNEDKLKKVYERTLMLLFKGAKKCPAHEAIISEDKVNSSEKQGKMKQLFIGKDGGLLHSGSMVKSMSGVKQCSCGNKDESQCAYCEVSLCCDCQHLCIRCERQHCACCIMIRSQGAEVCVSCYS</sequence>